<dbReference type="GO" id="GO:0071978">
    <property type="term" value="P:bacterial-type flagellum-dependent swarming motility"/>
    <property type="evidence" value="ECO:0007669"/>
    <property type="project" value="TreeGrafter"/>
</dbReference>
<evidence type="ECO:0000259" key="11">
    <source>
        <dbReference type="Pfam" id="PF22692"/>
    </source>
</evidence>
<evidence type="ECO:0000256" key="3">
    <source>
        <dbReference type="ARBA" id="ARBA00017948"/>
    </source>
</evidence>
<evidence type="ECO:0000256" key="1">
    <source>
        <dbReference type="ARBA" id="ARBA00004117"/>
    </source>
</evidence>
<feature type="domain" description="Flagellar hook protein FlgE/F/G-like D1" evidence="11">
    <location>
        <begin position="96"/>
        <end position="159"/>
    </location>
</feature>
<evidence type="ECO:0000256" key="2">
    <source>
        <dbReference type="ARBA" id="ARBA00009677"/>
    </source>
</evidence>
<dbReference type="Pfam" id="PF06429">
    <property type="entry name" value="Flg_bbr_C"/>
    <property type="match status" value="1"/>
</dbReference>
<feature type="domain" description="Flagellar basal-body/hook protein C-terminal" evidence="10">
    <location>
        <begin position="215"/>
        <end position="260"/>
    </location>
</feature>
<comment type="similarity">
    <text evidence="2 8">Belongs to the flagella basal body rod proteins family.</text>
</comment>
<protein>
    <recommendedName>
        <fullName evidence="3 7">Flagellar basal-body rod protein FlgG</fullName>
    </recommendedName>
    <alternativeName>
        <fullName evidence="6 8">Distal rod protein</fullName>
    </alternativeName>
</protein>
<feature type="domain" description="Flagellar basal body rod protein N-terminal" evidence="9">
    <location>
        <begin position="4"/>
        <end position="34"/>
    </location>
</feature>
<proteinExistence type="inferred from homology"/>
<dbReference type="EMBL" id="AP014704">
    <property type="protein sequence ID" value="BAQ46086.1"/>
    <property type="molecule type" value="Genomic_DNA"/>
</dbReference>
<dbReference type="InterPro" id="IPR037925">
    <property type="entry name" value="FlgE/F/G-like"/>
</dbReference>
<dbReference type="PATRIC" id="fig|270351.10.peg.2802"/>
<dbReference type="InterPro" id="IPR012834">
    <property type="entry name" value="FlgG_G_neg"/>
</dbReference>
<evidence type="ECO:0000256" key="8">
    <source>
        <dbReference type="RuleBase" id="RU362116"/>
    </source>
</evidence>
<evidence type="ECO:0000256" key="6">
    <source>
        <dbReference type="ARBA" id="ARBA00032912"/>
    </source>
</evidence>
<dbReference type="InterPro" id="IPR001444">
    <property type="entry name" value="Flag_bb_rod_N"/>
</dbReference>
<dbReference type="InterPro" id="IPR010930">
    <property type="entry name" value="Flg_bb/hook_C_dom"/>
</dbReference>
<keyword evidence="12" id="KW-0966">Cell projection</keyword>
<keyword evidence="12" id="KW-0282">Flagellum</keyword>
<evidence type="ECO:0000313" key="13">
    <source>
        <dbReference type="Proteomes" id="UP000061432"/>
    </source>
</evidence>
<sequence>MRALYAAATGMAAQELNVQVISNNIANLRTTGYKRQQAHFQDLLYQNLRRAGTATSDQNNQLPAGLAIGSGVKTTSTARVMSQGTLTSTEKTYDIAVRGEGFFQVTMPDGRTSYTRDGSFDLDAQGQIVTREGYLMNPNITVPNNATAVTISASGIVQAQIPGQTAPQNLGQIQMARFVNKVGLESIGDNLFVETLASGPAITGNPGTDGFGNLQQSYLEEANVNAVSEISSLIAAQRAYEMNSKVVTAADQMLSTTSQMFRG</sequence>
<reference evidence="13" key="2">
    <citation type="submission" date="2015-01" db="EMBL/GenBank/DDBJ databases">
        <title>Complete genome sequence of Methylobacterium aquaticum strain 22A.</title>
        <authorList>
            <person name="Tani A."/>
            <person name="Ogura Y."/>
            <person name="Hayashi T."/>
        </authorList>
    </citation>
    <scope>NUCLEOTIDE SEQUENCE [LARGE SCALE GENOMIC DNA]</scope>
    <source>
        <strain evidence="13">MA-22A</strain>
    </source>
</reference>
<evidence type="ECO:0000313" key="12">
    <source>
        <dbReference type="EMBL" id="BAQ46086.1"/>
    </source>
</evidence>
<evidence type="ECO:0000256" key="7">
    <source>
        <dbReference type="NCBIfam" id="TIGR02488"/>
    </source>
</evidence>
<accession>A0A0C6F0H6</accession>
<dbReference type="OrthoDB" id="9804559at2"/>
<keyword evidence="12" id="KW-0969">Cilium</keyword>
<dbReference type="AlphaFoldDB" id="A0A0C6F0H6"/>
<comment type="subcellular location">
    <subcellularLocation>
        <location evidence="1 8">Bacterial flagellum basal body</location>
    </subcellularLocation>
</comment>
<dbReference type="InterPro" id="IPR053967">
    <property type="entry name" value="LlgE_F_G-like_D1"/>
</dbReference>
<dbReference type="InterPro" id="IPR020013">
    <property type="entry name" value="Flagellar_FlgE/F/G"/>
</dbReference>
<reference evidence="12 13" key="1">
    <citation type="journal article" date="2015" name="Genome Announc.">
        <title>Complete Genome Sequence of Methylobacterium aquaticum Strain 22A, Isolated from Racomitrium japonicum Moss.</title>
        <authorList>
            <person name="Tani A."/>
            <person name="Ogura Y."/>
            <person name="Hayashi T."/>
            <person name="Kimbara K."/>
        </authorList>
    </citation>
    <scope>NUCLEOTIDE SEQUENCE [LARGE SCALE GENOMIC DNA]</scope>
    <source>
        <strain evidence="12 13">MA-22A</strain>
    </source>
</reference>
<dbReference type="Pfam" id="PF00460">
    <property type="entry name" value="Flg_bb_rod"/>
    <property type="match status" value="1"/>
</dbReference>
<dbReference type="RefSeq" id="WP_048431285.1">
    <property type="nucleotide sequence ID" value="NZ_AP014704.1"/>
</dbReference>
<evidence type="ECO:0000259" key="10">
    <source>
        <dbReference type="Pfam" id="PF06429"/>
    </source>
</evidence>
<keyword evidence="4 8" id="KW-0975">Bacterial flagellum</keyword>
<dbReference type="KEGG" id="maqu:Maq22A_c14530"/>
<dbReference type="Proteomes" id="UP000061432">
    <property type="component" value="Chromosome"/>
</dbReference>
<dbReference type="InterPro" id="IPR019776">
    <property type="entry name" value="Flagellar_basal_body_rod_CS"/>
</dbReference>
<dbReference type="PANTHER" id="PTHR30435:SF19">
    <property type="entry name" value="FLAGELLAR BASAL-BODY ROD PROTEIN FLGG"/>
    <property type="match status" value="1"/>
</dbReference>
<dbReference type="GO" id="GO:0009426">
    <property type="term" value="C:bacterial-type flagellum basal body, distal rod"/>
    <property type="evidence" value="ECO:0007669"/>
    <property type="project" value="UniProtKB-UniRule"/>
</dbReference>
<dbReference type="Pfam" id="PF22692">
    <property type="entry name" value="LlgE_F_G_D1"/>
    <property type="match status" value="1"/>
</dbReference>
<name>A0A0C6F0H6_9HYPH</name>
<dbReference type="NCBIfam" id="TIGR02488">
    <property type="entry name" value="flgG_G_neg"/>
    <property type="match status" value="1"/>
</dbReference>
<evidence type="ECO:0000256" key="5">
    <source>
        <dbReference type="ARBA" id="ARBA00025933"/>
    </source>
</evidence>
<evidence type="ECO:0000259" key="9">
    <source>
        <dbReference type="Pfam" id="PF00460"/>
    </source>
</evidence>
<dbReference type="STRING" id="270351.Maq22A_c14530"/>
<evidence type="ECO:0000256" key="4">
    <source>
        <dbReference type="ARBA" id="ARBA00023143"/>
    </source>
</evidence>
<gene>
    <name evidence="12" type="primary">flgG</name>
    <name evidence="12" type="ORF">Maq22A_c14530</name>
</gene>
<dbReference type="PANTHER" id="PTHR30435">
    <property type="entry name" value="FLAGELLAR PROTEIN"/>
    <property type="match status" value="1"/>
</dbReference>
<dbReference type="NCBIfam" id="TIGR03506">
    <property type="entry name" value="FlgEFG_subfam"/>
    <property type="match status" value="2"/>
</dbReference>
<dbReference type="SUPFAM" id="SSF117143">
    <property type="entry name" value="Flagellar hook protein flgE"/>
    <property type="match status" value="1"/>
</dbReference>
<dbReference type="PROSITE" id="PS00588">
    <property type="entry name" value="FLAGELLA_BB_ROD"/>
    <property type="match status" value="1"/>
</dbReference>
<comment type="subunit">
    <text evidence="5 8">The basal body constitutes a major portion of the flagellar organelle and consists of four rings (L,P,S, and M) mounted on a central rod. The rod consists of about 26 subunits of FlgG in the distal portion, and FlgB, FlgC and FlgF are thought to build up the proximal portion of the rod with about 6 subunits each.</text>
</comment>
<organism evidence="12 13">
    <name type="scientific">Methylobacterium aquaticum</name>
    <dbReference type="NCBI Taxonomy" id="270351"/>
    <lineage>
        <taxon>Bacteria</taxon>
        <taxon>Pseudomonadati</taxon>
        <taxon>Pseudomonadota</taxon>
        <taxon>Alphaproteobacteria</taxon>
        <taxon>Hyphomicrobiales</taxon>
        <taxon>Methylobacteriaceae</taxon>
        <taxon>Methylobacterium</taxon>
    </lineage>
</organism>